<evidence type="ECO:0000256" key="1">
    <source>
        <dbReference type="SAM" id="MobiDB-lite"/>
    </source>
</evidence>
<proteinExistence type="predicted"/>
<dbReference type="EMBL" id="JBHSSW010000012">
    <property type="protein sequence ID" value="MFC6198440.1"/>
    <property type="molecule type" value="Genomic_DNA"/>
</dbReference>
<comment type="caution">
    <text evidence="3">The sequence shown here is derived from an EMBL/GenBank/DDBJ whole genome shotgun (WGS) entry which is preliminary data.</text>
</comment>
<gene>
    <name evidence="3" type="ORF">ACFQDM_10130</name>
</gene>
<feature type="chain" id="PRO_5047029373" evidence="2">
    <location>
        <begin position="20"/>
        <end position="266"/>
    </location>
</feature>
<accession>A0ABW1S9S5</accession>
<reference evidence="4" key="1">
    <citation type="journal article" date="2019" name="Int. J. Syst. Evol. Microbiol.">
        <title>The Global Catalogue of Microorganisms (GCM) 10K type strain sequencing project: providing services to taxonomists for standard genome sequencing and annotation.</title>
        <authorList>
            <consortium name="The Broad Institute Genomics Platform"/>
            <consortium name="The Broad Institute Genome Sequencing Center for Infectious Disease"/>
            <person name="Wu L."/>
            <person name="Ma J."/>
        </authorList>
    </citation>
    <scope>NUCLEOTIDE SEQUENCE [LARGE SCALE GENOMIC DNA]</scope>
    <source>
        <strain evidence="4">CGMCC-1.15741</strain>
    </source>
</reference>
<protein>
    <submittedName>
        <fullName evidence="3">Uncharacterized protein</fullName>
    </submittedName>
</protein>
<dbReference type="PROSITE" id="PS51257">
    <property type="entry name" value="PROKAR_LIPOPROTEIN"/>
    <property type="match status" value="1"/>
</dbReference>
<sequence>MIMQKLASTLLISTLFAAASCQGQEAPEPTPAETASGVEVPVKEETEMSSDEVSLCKDDSLPIEGTELCASAALLHMDLAADHEPMALADPSCEWVPQASPMVDQYLVYMAQKCEGVTGKLEIAIGNHRSDVLLVKSALSASSVGDGTDGSADPYPVGYIYTTIDGLSAEESILKRAELDAVASEESFEGCELHTDGDGLYVVRLSEEGMDNLDPDMPPAVCGPLGMHDGGWNFWKILSDDFLMFVETSGDLWHDVDYTTMKMVSQ</sequence>
<keyword evidence="4" id="KW-1185">Reference proteome</keyword>
<feature type="region of interest" description="Disordered" evidence="1">
    <location>
        <begin position="24"/>
        <end position="51"/>
    </location>
</feature>
<evidence type="ECO:0000256" key="2">
    <source>
        <dbReference type="SAM" id="SignalP"/>
    </source>
</evidence>
<dbReference type="RefSeq" id="WP_377378649.1">
    <property type="nucleotide sequence ID" value="NZ_JBHSSW010000012.1"/>
</dbReference>
<keyword evidence="2" id="KW-0732">Signal</keyword>
<dbReference type="Proteomes" id="UP001596303">
    <property type="component" value="Unassembled WGS sequence"/>
</dbReference>
<name>A0ABW1S9S5_9PROT</name>
<organism evidence="3 4">
    <name type="scientific">Ponticaulis profundi</name>
    <dbReference type="NCBI Taxonomy" id="2665222"/>
    <lineage>
        <taxon>Bacteria</taxon>
        <taxon>Pseudomonadati</taxon>
        <taxon>Pseudomonadota</taxon>
        <taxon>Alphaproteobacteria</taxon>
        <taxon>Hyphomonadales</taxon>
        <taxon>Hyphomonadaceae</taxon>
        <taxon>Ponticaulis</taxon>
    </lineage>
</organism>
<evidence type="ECO:0000313" key="4">
    <source>
        <dbReference type="Proteomes" id="UP001596303"/>
    </source>
</evidence>
<feature type="signal peptide" evidence="2">
    <location>
        <begin position="1"/>
        <end position="19"/>
    </location>
</feature>
<evidence type="ECO:0000313" key="3">
    <source>
        <dbReference type="EMBL" id="MFC6198440.1"/>
    </source>
</evidence>